<reference evidence="3 4" key="1">
    <citation type="journal article" date="2012" name="BMC Genomics">
        <title>Tools to kill: Genome of one of the most destructive plant pathogenic fungi Macrophomina phaseolina.</title>
        <authorList>
            <person name="Islam M.S."/>
            <person name="Haque M.S."/>
            <person name="Islam M.M."/>
            <person name="Emdad E.M."/>
            <person name="Halim A."/>
            <person name="Hossen Q.M.M."/>
            <person name="Hossain M.Z."/>
            <person name="Ahmed B."/>
            <person name="Rahim S."/>
            <person name="Rahman M.S."/>
            <person name="Alam M.M."/>
            <person name="Hou S."/>
            <person name="Wan X."/>
            <person name="Saito J.A."/>
            <person name="Alam M."/>
        </authorList>
    </citation>
    <scope>NUCLEOTIDE SEQUENCE [LARGE SCALE GENOMIC DNA]</scope>
    <source>
        <strain evidence="3 4">MS6</strain>
    </source>
</reference>
<feature type="compositionally biased region" description="Basic and acidic residues" evidence="1">
    <location>
        <begin position="27"/>
        <end position="37"/>
    </location>
</feature>
<dbReference type="Pfam" id="PF00004">
    <property type="entry name" value="AAA"/>
    <property type="match status" value="1"/>
</dbReference>
<dbReference type="eggNOG" id="KOG0742">
    <property type="taxonomic scope" value="Eukaryota"/>
</dbReference>
<feature type="compositionally biased region" description="Basic and acidic residues" evidence="1">
    <location>
        <begin position="963"/>
        <end position="982"/>
    </location>
</feature>
<evidence type="ECO:0000256" key="1">
    <source>
        <dbReference type="SAM" id="MobiDB-lite"/>
    </source>
</evidence>
<dbReference type="PANTHER" id="PTHR46411:SF2">
    <property type="entry name" value="AAA+ ATPASE DOMAIN-CONTAINING PROTEIN"/>
    <property type="match status" value="1"/>
</dbReference>
<protein>
    <submittedName>
        <fullName evidence="3">ATPase AAA+ type core</fullName>
    </submittedName>
</protein>
<dbReference type="Gene3D" id="3.40.50.300">
    <property type="entry name" value="P-loop containing nucleotide triphosphate hydrolases"/>
    <property type="match status" value="1"/>
</dbReference>
<dbReference type="InterPro" id="IPR056599">
    <property type="entry name" value="AAA_lid_fung"/>
</dbReference>
<feature type="region of interest" description="Disordered" evidence="1">
    <location>
        <begin position="142"/>
        <end position="169"/>
    </location>
</feature>
<feature type="region of interest" description="Disordered" evidence="1">
    <location>
        <begin position="187"/>
        <end position="228"/>
    </location>
</feature>
<accession>K2RXZ5</accession>
<dbReference type="EMBL" id="AHHD01000162">
    <property type="protein sequence ID" value="EKG19623.1"/>
    <property type="molecule type" value="Genomic_DNA"/>
</dbReference>
<dbReference type="Proteomes" id="UP000007129">
    <property type="component" value="Unassembled WGS sequence"/>
</dbReference>
<evidence type="ECO:0000259" key="2">
    <source>
        <dbReference type="SMART" id="SM00382"/>
    </source>
</evidence>
<dbReference type="InterPro" id="IPR027417">
    <property type="entry name" value="P-loop_NTPase"/>
</dbReference>
<dbReference type="Pfam" id="PF22942">
    <property type="entry name" value="DUF7025"/>
    <property type="match status" value="1"/>
</dbReference>
<feature type="region of interest" description="Disordered" evidence="1">
    <location>
        <begin position="292"/>
        <end position="315"/>
    </location>
</feature>
<organism evidence="3 4">
    <name type="scientific">Macrophomina phaseolina (strain MS6)</name>
    <name type="common">Charcoal rot fungus</name>
    <dbReference type="NCBI Taxonomy" id="1126212"/>
    <lineage>
        <taxon>Eukaryota</taxon>
        <taxon>Fungi</taxon>
        <taxon>Dikarya</taxon>
        <taxon>Ascomycota</taxon>
        <taxon>Pezizomycotina</taxon>
        <taxon>Dothideomycetes</taxon>
        <taxon>Dothideomycetes incertae sedis</taxon>
        <taxon>Botryosphaeriales</taxon>
        <taxon>Botryosphaeriaceae</taxon>
        <taxon>Macrophomina</taxon>
    </lineage>
</organism>
<dbReference type="SUPFAM" id="SSF52540">
    <property type="entry name" value="P-loop containing nucleoside triphosphate hydrolases"/>
    <property type="match status" value="1"/>
</dbReference>
<feature type="domain" description="AAA+ ATPase" evidence="2">
    <location>
        <begin position="681"/>
        <end position="808"/>
    </location>
</feature>
<dbReference type="PANTHER" id="PTHR46411">
    <property type="entry name" value="FAMILY ATPASE, PUTATIVE-RELATED"/>
    <property type="match status" value="1"/>
</dbReference>
<dbReference type="HOGENOM" id="CLU_004471_2_7_1"/>
<dbReference type="AlphaFoldDB" id="K2RXZ5"/>
<evidence type="ECO:0000313" key="4">
    <source>
        <dbReference type="Proteomes" id="UP000007129"/>
    </source>
</evidence>
<feature type="region of interest" description="Disordered" evidence="1">
    <location>
        <begin position="1"/>
        <end position="68"/>
    </location>
</feature>
<dbReference type="InterPro" id="IPR003593">
    <property type="entry name" value="AAA+_ATPase"/>
</dbReference>
<dbReference type="GO" id="GO:0005524">
    <property type="term" value="F:ATP binding"/>
    <property type="evidence" value="ECO:0007669"/>
    <property type="project" value="InterPro"/>
</dbReference>
<dbReference type="Pfam" id="PF23232">
    <property type="entry name" value="AAA_lid_13"/>
    <property type="match status" value="1"/>
</dbReference>
<dbReference type="InterPro" id="IPR003959">
    <property type="entry name" value="ATPase_AAA_core"/>
</dbReference>
<name>K2RXZ5_MACPH</name>
<feature type="compositionally biased region" description="Polar residues" evidence="1">
    <location>
        <begin position="214"/>
        <end position="226"/>
    </location>
</feature>
<comment type="caution">
    <text evidence="3">The sequence shown here is derived from an EMBL/GenBank/DDBJ whole genome shotgun (WGS) entry which is preliminary data.</text>
</comment>
<dbReference type="VEuPathDB" id="FungiDB:MPH_03099"/>
<dbReference type="CDD" id="cd19481">
    <property type="entry name" value="RecA-like_protease"/>
    <property type="match status" value="1"/>
</dbReference>
<proteinExistence type="predicted"/>
<dbReference type="InParanoid" id="K2RXZ5"/>
<gene>
    <name evidence="3" type="ORF">MPH_03099</name>
</gene>
<dbReference type="SMART" id="SM00382">
    <property type="entry name" value="AAA"/>
    <property type="match status" value="1"/>
</dbReference>
<sequence>MESVPGGSGAPSDPTQTGRPPTPVSDQGKDTQVEKDGSVSQDEAPAKKKSAPVTSFPTADDGSDAEDIVLDVVNPEAIHSSAIKHQDRRLTQSIRWTLDVGHRLKNIEADIDRIKGDDGRGSLAAQLALRRAKDPKHRLSIQPMTWDEFKAPPAPKRTSDTPGSKHKLRIDPRQGYVIEVLTQEPDSSIKPASRIPGSDEQQDGRPLPPGAESVSHQPAATRSTWSKAPPRVRIRSRLLLAHISEICNAELNMESGKMVFLRPYKLFCLYENEIRARYDKLQREFGAELKAAEDDDERSVGDAKKTSELAKASATDEKDSVEGLRHFRLLIELLDNHLQPLFQFRRGLMTGEAKKIAFDDLWHLFRLGQEVWVPNKQDDKAGIYRVLKYTGGRELLTQKYGGPSHPIVQDLGPGGWSGAFGVQCWNLAFDGDVYRPKLKTFGIRRYEGEKDITSLPIYPLDFDLAKDEIRQRFVVRGETFVKYTQSKNVHLQYLGQDCEENARGEEIDSEVIVDFKQAYIDRYLQPQPIDLDEDMITADWREHDEDTTGNPYCKEDGCCTSDLYHKDAKVDNDHWDKVFKGTYNSPLLEVRSEIDNEDDKILLPGQVYGYVLRNRQWATLSTSPDRLRDVNSLNIWNDLVIDQEDKDTIEALVCQHLQRTEAEKKSGLKTSFSRFITGKGRGLVFLLHGPPGVGKTSTAECIAAHTKKPLYSLTSGNLGIDPDDVEERLEKHFTLAAKWGCILLLDEADVFLQKRRQNQLKINAIVSVFLRQLEYYSGILFLTTNRVGDIDRAFMSRIHMSIEYKPFNKTTTMEVYKLRLKRLTEEFEAREIPLRVKQQDILDWAKAQFKEQSKKKLQWNGRQIFNAFQTAVAMAEWECRNEDGGKPKKVSLKKRHFEKVAEVSRGFEAYITGLLGEEWNEAYQGRVRRDYSPGIRSMGTRNAPGKRRTAIPSDDDEPSSDSEVQKGESTRGKFRGAERAEETGNTSDSD</sequence>
<dbReference type="OrthoDB" id="10042665at2759"/>
<feature type="region of interest" description="Disordered" evidence="1">
    <location>
        <begin position="931"/>
        <end position="990"/>
    </location>
</feature>
<dbReference type="InterPro" id="IPR054289">
    <property type="entry name" value="DUF7025"/>
</dbReference>
<dbReference type="GO" id="GO:0016887">
    <property type="term" value="F:ATP hydrolysis activity"/>
    <property type="evidence" value="ECO:0007669"/>
    <property type="project" value="InterPro"/>
</dbReference>
<evidence type="ECO:0000313" key="3">
    <source>
        <dbReference type="EMBL" id="EKG19623.1"/>
    </source>
</evidence>
<dbReference type="STRING" id="1126212.K2RXZ5"/>